<keyword evidence="1" id="KW-0472">Membrane</keyword>
<keyword evidence="1" id="KW-1133">Transmembrane helix</keyword>
<evidence type="ECO:0000256" key="1">
    <source>
        <dbReference type="SAM" id="Phobius"/>
    </source>
</evidence>
<comment type="caution">
    <text evidence="2">The sequence shown here is derived from an EMBL/GenBank/DDBJ whole genome shotgun (WGS) entry which is preliminary data.</text>
</comment>
<accession>A0A9Q0MCI0</accession>
<protein>
    <submittedName>
        <fullName evidence="2">Uncharacterized protein</fullName>
    </submittedName>
</protein>
<gene>
    <name evidence="2" type="ORF">RDWZM_001479</name>
</gene>
<feature type="non-terminal residue" evidence="2">
    <location>
        <position position="1"/>
    </location>
</feature>
<keyword evidence="1" id="KW-0812">Transmembrane</keyword>
<sequence>QGKQFVSSGVNYTFTAMVGWLPLPSQATMVVMITAIICYYGRDEIQRRMVMVQRASKDMKGIINGSTP</sequence>
<dbReference type="EMBL" id="JAPWDV010000001">
    <property type="protein sequence ID" value="KAJ6222934.1"/>
    <property type="molecule type" value="Genomic_DNA"/>
</dbReference>
<dbReference type="Proteomes" id="UP001142055">
    <property type="component" value="Chromosome 1"/>
</dbReference>
<organism evidence="2 3">
    <name type="scientific">Blomia tropicalis</name>
    <name type="common">Mite</name>
    <dbReference type="NCBI Taxonomy" id="40697"/>
    <lineage>
        <taxon>Eukaryota</taxon>
        <taxon>Metazoa</taxon>
        <taxon>Ecdysozoa</taxon>
        <taxon>Arthropoda</taxon>
        <taxon>Chelicerata</taxon>
        <taxon>Arachnida</taxon>
        <taxon>Acari</taxon>
        <taxon>Acariformes</taxon>
        <taxon>Sarcoptiformes</taxon>
        <taxon>Astigmata</taxon>
        <taxon>Glycyphagoidea</taxon>
        <taxon>Echimyopodidae</taxon>
        <taxon>Blomia</taxon>
    </lineage>
</organism>
<dbReference type="AlphaFoldDB" id="A0A9Q0MCI0"/>
<keyword evidence="3" id="KW-1185">Reference proteome</keyword>
<feature type="transmembrane region" description="Helical" evidence="1">
    <location>
        <begin position="20"/>
        <end position="41"/>
    </location>
</feature>
<evidence type="ECO:0000313" key="3">
    <source>
        <dbReference type="Proteomes" id="UP001142055"/>
    </source>
</evidence>
<name>A0A9Q0MCI0_BLOTA</name>
<reference evidence="2" key="1">
    <citation type="submission" date="2022-12" db="EMBL/GenBank/DDBJ databases">
        <title>Genome assemblies of Blomia tropicalis.</title>
        <authorList>
            <person name="Cui Y."/>
        </authorList>
    </citation>
    <scope>NUCLEOTIDE SEQUENCE</scope>
    <source>
        <tissue evidence="2">Adult mites</tissue>
    </source>
</reference>
<proteinExistence type="predicted"/>
<evidence type="ECO:0000313" key="2">
    <source>
        <dbReference type="EMBL" id="KAJ6222934.1"/>
    </source>
</evidence>